<keyword evidence="4 9" id="KW-0812">Transmembrane</keyword>
<dbReference type="Proteomes" id="UP000828390">
    <property type="component" value="Unassembled WGS sequence"/>
</dbReference>
<dbReference type="AlphaFoldDB" id="A0A9D4LNE5"/>
<dbReference type="GO" id="GO:0015217">
    <property type="term" value="F:ADP transmembrane transporter activity"/>
    <property type="evidence" value="ECO:0007669"/>
    <property type="project" value="TreeGrafter"/>
</dbReference>
<feature type="repeat" description="Solcar" evidence="9">
    <location>
        <begin position="210"/>
        <end position="297"/>
    </location>
</feature>
<evidence type="ECO:0000256" key="3">
    <source>
        <dbReference type="ARBA" id="ARBA00022448"/>
    </source>
</evidence>
<organism evidence="12 13">
    <name type="scientific">Dreissena polymorpha</name>
    <name type="common">Zebra mussel</name>
    <name type="synonym">Mytilus polymorpha</name>
    <dbReference type="NCBI Taxonomy" id="45954"/>
    <lineage>
        <taxon>Eukaryota</taxon>
        <taxon>Metazoa</taxon>
        <taxon>Spiralia</taxon>
        <taxon>Lophotrochozoa</taxon>
        <taxon>Mollusca</taxon>
        <taxon>Bivalvia</taxon>
        <taxon>Autobranchia</taxon>
        <taxon>Heteroconchia</taxon>
        <taxon>Euheterodonta</taxon>
        <taxon>Imparidentia</taxon>
        <taxon>Neoheterodontei</taxon>
        <taxon>Myida</taxon>
        <taxon>Dreissenoidea</taxon>
        <taxon>Dreissenidae</taxon>
        <taxon>Dreissena</taxon>
    </lineage>
</organism>
<evidence type="ECO:0008006" key="14">
    <source>
        <dbReference type="Google" id="ProtNLM"/>
    </source>
</evidence>
<comment type="subcellular location">
    <subcellularLocation>
        <location evidence="1">Peroxisome membrane</location>
        <topology evidence="1">Multi-pass membrane protein</topology>
    </subcellularLocation>
</comment>
<dbReference type="Pfam" id="PF00153">
    <property type="entry name" value="Mito_carr"/>
    <property type="match status" value="3"/>
</dbReference>
<keyword evidence="13" id="KW-1185">Reference proteome</keyword>
<feature type="transmembrane region" description="Helical" evidence="11">
    <location>
        <begin position="110"/>
        <end position="129"/>
    </location>
</feature>
<keyword evidence="8" id="KW-0576">Peroxisome</keyword>
<evidence type="ECO:0000313" key="13">
    <source>
        <dbReference type="Proteomes" id="UP000828390"/>
    </source>
</evidence>
<feature type="transmembrane region" description="Helical" evidence="11">
    <location>
        <begin position="12"/>
        <end position="35"/>
    </location>
</feature>
<evidence type="ECO:0000256" key="11">
    <source>
        <dbReference type="SAM" id="Phobius"/>
    </source>
</evidence>
<evidence type="ECO:0000256" key="10">
    <source>
        <dbReference type="RuleBase" id="RU000488"/>
    </source>
</evidence>
<dbReference type="PANTHER" id="PTHR45939">
    <property type="entry name" value="PEROXISOMAL MEMBRANE PROTEIN PMP34-RELATED"/>
    <property type="match status" value="1"/>
</dbReference>
<protein>
    <recommendedName>
        <fullName evidence="14">Peroxisomal membrane protein PMP34</fullName>
    </recommendedName>
</protein>
<dbReference type="GO" id="GO:0015230">
    <property type="term" value="F:FAD transmembrane transporter activity"/>
    <property type="evidence" value="ECO:0007669"/>
    <property type="project" value="TreeGrafter"/>
</dbReference>
<dbReference type="GO" id="GO:0044610">
    <property type="term" value="F:FMN transmembrane transporter activity"/>
    <property type="evidence" value="ECO:0007669"/>
    <property type="project" value="TreeGrafter"/>
</dbReference>
<dbReference type="GO" id="GO:0015228">
    <property type="term" value="F:coenzyme A transmembrane transporter activity"/>
    <property type="evidence" value="ECO:0007669"/>
    <property type="project" value="TreeGrafter"/>
</dbReference>
<dbReference type="FunFam" id="1.50.40.10:FF:000129">
    <property type="entry name" value="Peroxisomal membrane protein"/>
    <property type="match status" value="1"/>
</dbReference>
<evidence type="ECO:0000256" key="6">
    <source>
        <dbReference type="ARBA" id="ARBA00022989"/>
    </source>
</evidence>
<proteinExistence type="inferred from homology"/>
<evidence type="ECO:0000256" key="4">
    <source>
        <dbReference type="ARBA" id="ARBA00022692"/>
    </source>
</evidence>
<feature type="transmembrane region" description="Helical" evidence="11">
    <location>
        <begin position="213"/>
        <end position="233"/>
    </location>
</feature>
<gene>
    <name evidence="12" type="ORF">DPMN_024708</name>
</gene>
<evidence type="ECO:0000256" key="5">
    <source>
        <dbReference type="ARBA" id="ARBA00022737"/>
    </source>
</evidence>
<evidence type="ECO:0000256" key="2">
    <source>
        <dbReference type="ARBA" id="ARBA00006375"/>
    </source>
</evidence>
<evidence type="ECO:0000256" key="7">
    <source>
        <dbReference type="ARBA" id="ARBA00023136"/>
    </source>
</evidence>
<dbReference type="GO" id="GO:0051724">
    <property type="term" value="F:NAD transmembrane transporter activity"/>
    <property type="evidence" value="ECO:0007669"/>
    <property type="project" value="TreeGrafter"/>
</dbReference>
<sequence length="314" mass="35027">MGYSALANVFSYTNLVHAVAGAVGSVVSMIVFYPLDTARTRLQVDDKRKANHTPTVIADIISQEGFTALYRGLVPVLTTISCSYFVYFYTYNCLKTAFIGKEKPSSIKDLSFAFIAGVVNVLVTTPLWVVNTRLKLQGAIMETEDLHDNQHAKYRGILDCLVKVARQEGVWSLWNGTKPSIVLASNPAIHFMVYEAVKRYFQHAFNQTELSGLVYFVIGAIAKTVATVLTYPLQVIQSRMRVRYRQSNNSSSTWDALMDIARTHGMSGLYKGMEAKLLQTVFTAALMFMVYEKLTAATFRMMGLAYVKPGQTLT</sequence>
<dbReference type="InterPro" id="IPR023395">
    <property type="entry name" value="MCP_dom_sf"/>
</dbReference>
<evidence type="ECO:0000256" key="9">
    <source>
        <dbReference type="PROSITE-ProRule" id="PRU00282"/>
    </source>
</evidence>
<dbReference type="SUPFAM" id="SSF103506">
    <property type="entry name" value="Mitochondrial carrier"/>
    <property type="match status" value="1"/>
</dbReference>
<keyword evidence="3 10" id="KW-0813">Transport</keyword>
<keyword evidence="6 11" id="KW-1133">Transmembrane helix</keyword>
<dbReference type="InterPro" id="IPR052217">
    <property type="entry name" value="Mito/Peroxisomal_Carrier"/>
</dbReference>
<evidence type="ECO:0000313" key="12">
    <source>
        <dbReference type="EMBL" id="KAH3861758.1"/>
    </source>
</evidence>
<dbReference type="GO" id="GO:0005347">
    <property type="term" value="F:ATP transmembrane transporter activity"/>
    <property type="evidence" value="ECO:0007669"/>
    <property type="project" value="TreeGrafter"/>
</dbReference>
<dbReference type="PRINTS" id="PR00926">
    <property type="entry name" value="MITOCARRIER"/>
</dbReference>
<evidence type="ECO:0000256" key="8">
    <source>
        <dbReference type="ARBA" id="ARBA00023140"/>
    </source>
</evidence>
<dbReference type="EMBL" id="JAIWYP010000002">
    <property type="protein sequence ID" value="KAH3861758.1"/>
    <property type="molecule type" value="Genomic_DNA"/>
</dbReference>
<feature type="transmembrane region" description="Helical" evidence="11">
    <location>
        <begin position="68"/>
        <end position="89"/>
    </location>
</feature>
<dbReference type="PANTHER" id="PTHR45939:SF5">
    <property type="entry name" value="PEROXISOMAL MEMBRANE PROTEIN PMP34"/>
    <property type="match status" value="1"/>
</dbReference>
<comment type="similarity">
    <text evidence="2 10">Belongs to the mitochondrial carrier (TC 2.A.29) family.</text>
</comment>
<dbReference type="InterPro" id="IPR002067">
    <property type="entry name" value="MCP"/>
</dbReference>
<feature type="repeat" description="Solcar" evidence="9">
    <location>
        <begin position="104"/>
        <end position="200"/>
    </location>
</feature>
<evidence type="ECO:0000256" key="1">
    <source>
        <dbReference type="ARBA" id="ARBA00004585"/>
    </source>
</evidence>
<dbReference type="GO" id="GO:0080122">
    <property type="term" value="F:AMP transmembrane transporter activity"/>
    <property type="evidence" value="ECO:0007669"/>
    <property type="project" value="TreeGrafter"/>
</dbReference>
<dbReference type="GO" id="GO:0005778">
    <property type="term" value="C:peroxisomal membrane"/>
    <property type="evidence" value="ECO:0007669"/>
    <property type="project" value="UniProtKB-SubCell"/>
</dbReference>
<dbReference type="Gene3D" id="1.50.40.10">
    <property type="entry name" value="Mitochondrial carrier domain"/>
    <property type="match status" value="1"/>
</dbReference>
<name>A0A9D4LNE5_DREPO</name>
<keyword evidence="5" id="KW-0677">Repeat</keyword>
<dbReference type="PROSITE" id="PS50920">
    <property type="entry name" value="SOLCAR"/>
    <property type="match status" value="3"/>
</dbReference>
<comment type="caution">
    <text evidence="12">The sequence shown here is derived from an EMBL/GenBank/DDBJ whole genome shotgun (WGS) entry which is preliminary data.</text>
</comment>
<feature type="repeat" description="Solcar" evidence="9">
    <location>
        <begin position="12"/>
        <end position="97"/>
    </location>
</feature>
<reference evidence="12" key="1">
    <citation type="journal article" date="2019" name="bioRxiv">
        <title>The Genome of the Zebra Mussel, Dreissena polymorpha: A Resource for Invasive Species Research.</title>
        <authorList>
            <person name="McCartney M.A."/>
            <person name="Auch B."/>
            <person name="Kono T."/>
            <person name="Mallez S."/>
            <person name="Zhang Y."/>
            <person name="Obille A."/>
            <person name="Becker A."/>
            <person name="Abrahante J.E."/>
            <person name="Garbe J."/>
            <person name="Badalamenti J.P."/>
            <person name="Herman A."/>
            <person name="Mangelson H."/>
            <person name="Liachko I."/>
            <person name="Sullivan S."/>
            <person name="Sone E.D."/>
            <person name="Koren S."/>
            <person name="Silverstein K.A.T."/>
            <person name="Beckman K.B."/>
            <person name="Gohl D.M."/>
        </authorList>
    </citation>
    <scope>NUCLEOTIDE SEQUENCE</scope>
    <source>
        <strain evidence="12">Duluth1</strain>
        <tissue evidence="12">Whole animal</tissue>
    </source>
</reference>
<dbReference type="InterPro" id="IPR018108">
    <property type="entry name" value="MCP_transmembrane"/>
</dbReference>
<accession>A0A9D4LNE5</accession>
<keyword evidence="7 9" id="KW-0472">Membrane</keyword>
<reference evidence="12" key="2">
    <citation type="submission" date="2020-11" db="EMBL/GenBank/DDBJ databases">
        <authorList>
            <person name="McCartney M.A."/>
            <person name="Auch B."/>
            <person name="Kono T."/>
            <person name="Mallez S."/>
            <person name="Becker A."/>
            <person name="Gohl D.M."/>
            <person name="Silverstein K.A.T."/>
            <person name="Koren S."/>
            <person name="Bechman K.B."/>
            <person name="Herman A."/>
            <person name="Abrahante J.E."/>
            <person name="Garbe J."/>
        </authorList>
    </citation>
    <scope>NUCLEOTIDE SEQUENCE</scope>
    <source>
        <strain evidence="12">Duluth1</strain>
        <tissue evidence="12">Whole animal</tissue>
    </source>
</reference>